<proteinExistence type="predicted"/>
<comment type="caution">
    <text evidence="1">The sequence shown here is derived from an EMBL/GenBank/DDBJ whole genome shotgun (WGS) entry which is preliminary data.</text>
</comment>
<organism evidence="1 2">
    <name type="scientific">Nephila pilipes</name>
    <name type="common">Giant wood spider</name>
    <name type="synonym">Nephila maculata</name>
    <dbReference type="NCBI Taxonomy" id="299642"/>
    <lineage>
        <taxon>Eukaryota</taxon>
        <taxon>Metazoa</taxon>
        <taxon>Ecdysozoa</taxon>
        <taxon>Arthropoda</taxon>
        <taxon>Chelicerata</taxon>
        <taxon>Arachnida</taxon>
        <taxon>Araneae</taxon>
        <taxon>Araneomorphae</taxon>
        <taxon>Entelegynae</taxon>
        <taxon>Araneoidea</taxon>
        <taxon>Nephilidae</taxon>
        <taxon>Nephila</taxon>
    </lineage>
</organism>
<dbReference type="OrthoDB" id="10024629at2759"/>
<accession>A0A8X6QPW5</accession>
<keyword evidence="2" id="KW-1185">Reference proteome</keyword>
<dbReference type="AlphaFoldDB" id="A0A8X6QPW5"/>
<name>A0A8X6QPW5_NEPPI</name>
<dbReference type="EMBL" id="BMAW01084294">
    <property type="protein sequence ID" value="GFU37921.1"/>
    <property type="molecule type" value="Genomic_DNA"/>
</dbReference>
<reference evidence="1" key="1">
    <citation type="submission" date="2020-08" db="EMBL/GenBank/DDBJ databases">
        <title>Multicomponent nature underlies the extraordinary mechanical properties of spider dragline silk.</title>
        <authorList>
            <person name="Kono N."/>
            <person name="Nakamura H."/>
            <person name="Mori M."/>
            <person name="Yoshida Y."/>
            <person name="Ohtoshi R."/>
            <person name="Malay A.D."/>
            <person name="Moran D.A.P."/>
            <person name="Tomita M."/>
            <person name="Numata K."/>
            <person name="Arakawa K."/>
        </authorList>
    </citation>
    <scope>NUCLEOTIDE SEQUENCE</scope>
</reference>
<protein>
    <submittedName>
        <fullName evidence="1">Uncharacterized protein</fullName>
    </submittedName>
</protein>
<sequence>MLSEEYSVIHLECFRTLCEEINSSIPDDEKISHLMKRIAEDIYRTLLRKNFHYSRLYKIWQLYLGYEAEADWSTKVWKASKRRSGSSHR</sequence>
<evidence type="ECO:0000313" key="2">
    <source>
        <dbReference type="Proteomes" id="UP000887013"/>
    </source>
</evidence>
<dbReference type="Proteomes" id="UP000887013">
    <property type="component" value="Unassembled WGS sequence"/>
</dbReference>
<evidence type="ECO:0000313" key="1">
    <source>
        <dbReference type="EMBL" id="GFU37921.1"/>
    </source>
</evidence>
<gene>
    <name evidence="1" type="ORF">NPIL_653631</name>
</gene>